<keyword evidence="1" id="KW-0812">Transmembrane</keyword>
<evidence type="ECO:0000256" key="1">
    <source>
        <dbReference type="SAM" id="Phobius"/>
    </source>
</evidence>
<feature type="transmembrane region" description="Helical" evidence="1">
    <location>
        <begin position="54"/>
        <end position="75"/>
    </location>
</feature>
<reference evidence="2 3" key="1">
    <citation type="submission" date="2015-09" db="EMBL/GenBank/DDBJ databases">
        <title>Identification and resolution of microdiversity through metagenomic sequencing of parallel consortia.</title>
        <authorList>
            <person name="Nelson W.C."/>
            <person name="Romine M.F."/>
            <person name="Lindemann S.R."/>
        </authorList>
    </citation>
    <scope>NUCLEOTIDE SEQUENCE [LARGE SCALE GENOMIC DNA]</scope>
    <source>
        <strain evidence="2">Ana</strain>
    </source>
</reference>
<feature type="transmembrane region" description="Helical" evidence="1">
    <location>
        <begin position="21"/>
        <end position="42"/>
    </location>
</feature>
<keyword evidence="1" id="KW-0472">Membrane</keyword>
<dbReference type="PATRIC" id="fig|1666911.3.peg.199"/>
<dbReference type="Proteomes" id="UP000050465">
    <property type="component" value="Unassembled WGS sequence"/>
</dbReference>
<keyword evidence="1" id="KW-1133">Transmembrane helix</keyword>
<organism evidence="2 3">
    <name type="scientific">Phormidesmis priestleyi Ana</name>
    <dbReference type="NCBI Taxonomy" id="1666911"/>
    <lineage>
        <taxon>Bacteria</taxon>
        <taxon>Bacillati</taxon>
        <taxon>Cyanobacteriota</taxon>
        <taxon>Cyanophyceae</taxon>
        <taxon>Leptolyngbyales</taxon>
        <taxon>Leptolyngbyaceae</taxon>
        <taxon>Phormidesmis</taxon>
    </lineage>
</organism>
<evidence type="ECO:0000313" key="2">
    <source>
        <dbReference type="EMBL" id="KPQ34546.1"/>
    </source>
</evidence>
<dbReference type="EMBL" id="LJZR01000019">
    <property type="protein sequence ID" value="KPQ34546.1"/>
    <property type="molecule type" value="Genomic_DNA"/>
</dbReference>
<name>A0A0N8KMS4_9CYAN</name>
<dbReference type="AlphaFoldDB" id="A0A0N8KMS4"/>
<accession>A0A0N8KMS4</accession>
<sequence length="136" mass="14455">MENPLTSISTETPDQSTIRTLIKITSTALMLSAIALILWQVIAPLPPALQALASFVQVIALIHAIEGVIAAIFILRDRLRTSDQPVSDQPVSDQPTSTLLAVIQGALYTFFVGTIGLSEILTASAVESPNDAEPMS</sequence>
<proteinExistence type="predicted"/>
<gene>
    <name evidence="2" type="ORF">HLUCCA11_14700</name>
</gene>
<protein>
    <submittedName>
        <fullName evidence="2">Uncharacterized protein</fullName>
    </submittedName>
</protein>
<evidence type="ECO:0000313" key="3">
    <source>
        <dbReference type="Proteomes" id="UP000050465"/>
    </source>
</evidence>
<comment type="caution">
    <text evidence="2">The sequence shown here is derived from an EMBL/GenBank/DDBJ whole genome shotgun (WGS) entry which is preliminary data.</text>
</comment>